<name>A0A0F8Y6G5_9ZZZZ</name>
<protein>
    <submittedName>
        <fullName evidence="1">Uncharacterized protein</fullName>
    </submittedName>
</protein>
<evidence type="ECO:0000313" key="1">
    <source>
        <dbReference type="EMBL" id="KKK69220.1"/>
    </source>
</evidence>
<organism evidence="1">
    <name type="scientific">marine sediment metagenome</name>
    <dbReference type="NCBI Taxonomy" id="412755"/>
    <lineage>
        <taxon>unclassified sequences</taxon>
        <taxon>metagenomes</taxon>
        <taxon>ecological metagenomes</taxon>
    </lineage>
</organism>
<reference evidence="1" key="1">
    <citation type="journal article" date="2015" name="Nature">
        <title>Complex archaea that bridge the gap between prokaryotes and eukaryotes.</title>
        <authorList>
            <person name="Spang A."/>
            <person name="Saw J.H."/>
            <person name="Jorgensen S.L."/>
            <person name="Zaremba-Niedzwiedzka K."/>
            <person name="Martijn J."/>
            <person name="Lind A.E."/>
            <person name="van Eijk R."/>
            <person name="Schleper C."/>
            <person name="Guy L."/>
            <person name="Ettema T.J."/>
        </authorList>
    </citation>
    <scope>NUCLEOTIDE SEQUENCE</scope>
</reference>
<accession>A0A0F8Y6G5</accession>
<gene>
    <name evidence="1" type="ORF">LCGC14_2936180</name>
</gene>
<proteinExistence type="predicted"/>
<sequence length="28" mass="3072">ITSTAPKVATIDFNNLFIVSLKPLLLEI</sequence>
<comment type="caution">
    <text evidence="1">The sequence shown here is derived from an EMBL/GenBank/DDBJ whole genome shotgun (WGS) entry which is preliminary data.</text>
</comment>
<dbReference type="AlphaFoldDB" id="A0A0F8Y6G5"/>
<feature type="non-terminal residue" evidence="1">
    <location>
        <position position="1"/>
    </location>
</feature>
<dbReference type="EMBL" id="LAZR01058756">
    <property type="protein sequence ID" value="KKK69220.1"/>
    <property type="molecule type" value="Genomic_DNA"/>
</dbReference>